<proteinExistence type="predicted"/>
<accession>A0AAV4QTN0</accession>
<name>A0AAV4QTN0_CAEEX</name>
<organism evidence="1 2">
    <name type="scientific">Caerostris extrusa</name>
    <name type="common">Bark spider</name>
    <name type="synonym">Caerostris bankana</name>
    <dbReference type="NCBI Taxonomy" id="172846"/>
    <lineage>
        <taxon>Eukaryota</taxon>
        <taxon>Metazoa</taxon>
        <taxon>Ecdysozoa</taxon>
        <taxon>Arthropoda</taxon>
        <taxon>Chelicerata</taxon>
        <taxon>Arachnida</taxon>
        <taxon>Araneae</taxon>
        <taxon>Araneomorphae</taxon>
        <taxon>Entelegynae</taxon>
        <taxon>Araneoidea</taxon>
        <taxon>Araneidae</taxon>
        <taxon>Caerostris</taxon>
    </lineage>
</organism>
<evidence type="ECO:0000313" key="2">
    <source>
        <dbReference type="Proteomes" id="UP001054945"/>
    </source>
</evidence>
<comment type="caution">
    <text evidence="1">The sequence shown here is derived from an EMBL/GenBank/DDBJ whole genome shotgun (WGS) entry which is preliminary data.</text>
</comment>
<reference evidence="1 2" key="1">
    <citation type="submission" date="2021-06" db="EMBL/GenBank/DDBJ databases">
        <title>Caerostris extrusa draft genome.</title>
        <authorList>
            <person name="Kono N."/>
            <person name="Arakawa K."/>
        </authorList>
    </citation>
    <scope>NUCLEOTIDE SEQUENCE [LARGE SCALE GENOMIC DNA]</scope>
</reference>
<dbReference type="EMBL" id="BPLR01006812">
    <property type="protein sequence ID" value="GIY12592.1"/>
    <property type="molecule type" value="Genomic_DNA"/>
</dbReference>
<sequence length="143" mass="16175">MWHIMHSEGLHPFHLQRVPSTAGGILSPTCCICTVVPSKVCPTGISPHGTRPGAAQHRISVNVWAELWLTVWQPHTTYHLEWTLTRISSFLRMSYRNSKPYSCTNSTVVSTRRTSSHYEFSVREHLKVDRLGVVVPSRGPKDN</sequence>
<protein>
    <submittedName>
        <fullName evidence="1">Uncharacterized protein</fullName>
    </submittedName>
</protein>
<evidence type="ECO:0000313" key="1">
    <source>
        <dbReference type="EMBL" id="GIY12592.1"/>
    </source>
</evidence>
<gene>
    <name evidence="1" type="ORF">CEXT_89881</name>
</gene>
<dbReference type="Proteomes" id="UP001054945">
    <property type="component" value="Unassembled WGS sequence"/>
</dbReference>
<dbReference type="AlphaFoldDB" id="A0AAV4QTN0"/>
<keyword evidence="2" id="KW-1185">Reference proteome</keyword>